<evidence type="ECO:0000313" key="2">
    <source>
        <dbReference type="Proteomes" id="UP000176628"/>
    </source>
</evidence>
<organism evidence="1 2">
    <name type="scientific">Candidatus Curtissbacteria bacterium RBG_16_39_7</name>
    <dbReference type="NCBI Taxonomy" id="1797707"/>
    <lineage>
        <taxon>Bacteria</taxon>
        <taxon>Candidatus Curtissiibacteriota</taxon>
    </lineage>
</organism>
<dbReference type="SUPFAM" id="SSF52266">
    <property type="entry name" value="SGNH hydrolase"/>
    <property type="match status" value="1"/>
</dbReference>
<dbReference type="InterPro" id="IPR036514">
    <property type="entry name" value="SGNH_hydro_sf"/>
</dbReference>
<dbReference type="Gene3D" id="3.40.50.1110">
    <property type="entry name" value="SGNH hydrolase"/>
    <property type="match status" value="1"/>
</dbReference>
<comment type="caution">
    <text evidence="1">The sequence shown here is derived from an EMBL/GenBank/DDBJ whole genome shotgun (WGS) entry which is preliminary data.</text>
</comment>
<dbReference type="Proteomes" id="UP000176628">
    <property type="component" value="Unassembled WGS sequence"/>
</dbReference>
<protein>
    <submittedName>
        <fullName evidence="1">Uncharacterized protein</fullName>
    </submittedName>
</protein>
<gene>
    <name evidence="1" type="ORF">A2Z23_00625</name>
</gene>
<dbReference type="EMBL" id="MFAV01000019">
    <property type="protein sequence ID" value="OGD86454.1"/>
    <property type="molecule type" value="Genomic_DNA"/>
</dbReference>
<sequence>MSKQAKILTAASAIFSSVFAGILLSILLPHPFQETLSPQNPIAPPQISASRTTFGDVLSQATKSAPLGGQAASPSAVLAAKTGRSVTIALLGDSMVDTLGRDLSSLYQNLSQYYPKVTFNLLNYGVGAQKAEEALTQLNQEHNYQNQKLPAPLSANPDIVVIESFAYNHPPGTEEGFKSRRLTLAKIISEIKSKTHAEVIVLATIAPNDQIFALDAPGINWDGNQRKIEAQAVRSFIEDAIKYANEAGLPIIDAYTPSLDANKNGKEIYINPVDNIHPSQAGIELVSDLIAQRIQELGLVEKSLAKPTPVP</sequence>
<name>A0A1F5G3Q7_9BACT</name>
<dbReference type="CDD" id="cd00229">
    <property type="entry name" value="SGNH_hydrolase"/>
    <property type="match status" value="1"/>
</dbReference>
<evidence type="ECO:0000313" key="1">
    <source>
        <dbReference type="EMBL" id="OGD86454.1"/>
    </source>
</evidence>
<dbReference type="Pfam" id="PF00657">
    <property type="entry name" value="Lipase_GDSL"/>
    <property type="match status" value="1"/>
</dbReference>
<reference evidence="1 2" key="1">
    <citation type="journal article" date="2016" name="Nat. Commun.">
        <title>Thousands of microbial genomes shed light on interconnected biogeochemical processes in an aquifer system.</title>
        <authorList>
            <person name="Anantharaman K."/>
            <person name="Brown C.T."/>
            <person name="Hug L.A."/>
            <person name="Sharon I."/>
            <person name="Castelle C.J."/>
            <person name="Probst A.J."/>
            <person name="Thomas B.C."/>
            <person name="Singh A."/>
            <person name="Wilkins M.J."/>
            <person name="Karaoz U."/>
            <person name="Brodie E.L."/>
            <person name="Williams K.H."/>
            <person name="Hubbard S.S."/>
            <person name="Banfield J.F."/>
        </authorList>
    </citation>
    <scope>NUCLEOTIDE SEQUENCE [LARGE SCALE GENOMIC DNA]</scope>
</reference>
<accession>A0A1F5G3Q7</accession>
<dbReference type="AlphaFoldDB" id="A0A1F5G3Q7"/>
<dbReference type="InterPro" id="IPR001087">
    <property type="entry name" value="GDSL"/>
</dbReference>
<proteinExistence type="predicted"/>